<dbReference type="STRING" id="999627.SAMN05216236_1456"/>
<dbReference type="eggNOG" id="ENOG5032R98">
    <property type="taxonomic scope" value="Bacteria"/>
</dbReference>
<evidence type="ECO:0000256" key="1">
    <source>
        <dbReference type="SAM" id="SignalP"/>
    </source>
</evidence>
<name>A0A1I7E5A5_9RHOB</name>
<evidence type="ECO:0000313" key="2">
    <source>
        <dbReference type="EMBL" id="SFU19131.1"/>
    </source>
</evidence>
<feature type="chain" id="PRO_5010249681" evidence="1">
    <location>
        <begin position="23"/>
        <end position="224"/>
    </location>
</feature>
<gene>
    <name evidence="2" type="ORF">SAMN05216236_1456</name>
</gene>
<reference evidence="2 3" key="1">
    <citation type="submission" date="2016-10" db="EMBL/GenBank/DDBJ databases">
        <authorList>
            <person name="de Groot N.N."/>
        </authorList>
    </citation>
    <scope>NUCLEOTIDE SEQUENCE [LARGE SCALE GENOMIC DNA]</scope>
    <source>
        <strain evidence="2 3">CGMCC 1.10959</strain>
    </source>
</reference>
<dbReference type="Proteomes" id="UP000182466">
    <property type="component" value="Unassembled WGS sequence"/>
</dbReference>
<evidence type="ECO:0000313" key="3">
    <source>
        <dbReference type="Proteomes" id="UP000182466"/>
    </source>
</evidence>
<sequence length="224" mass="24904">MLKTLMLTLSAMVLVGSLTASSAAETKTYDLLFRTGTLDRIERGTELIYSRRVRNALDDQAATRGTGDVALVVKPGEPAMAELDFRQEAKHRSLGRFPASVGNPMIMYFYETVIRDMAASAGGSPFYIRNRVKEILTEQGEVKTTQSQYEGRTISVQTVRLRPFADDPNRDRMQGFDDLELRVSMSDAVPGWYLSLVAEAPNPTGKGAPTYLLELQFDRLEAVQ</sequence>
<organism evidence="2 3">
    <name type="scientific">Sedimentitalea nanhaiensis</name>
    <dbReference type="NCBI Taxonomy" id="999627"/>
    <lineage>
        <taxon>Bacteria</taxon>
        <taxon>Pseudomonadati</taxon>
        <taxon>Pseudomonadota</taxon>
        <taxon>Alphaproteobacteria</taxon>
        <taxon>Rhodobacterales</taxon>
        <taxon>Paracoccaceae</taxon>
        <taxon>Sedimentitalea</taxon>
    </lineage>
</organism>
<feature type="signal peptide" evidence="1">
    <location>
        <begin position="1"/>
        <end position="22"/>
    </location>
</feature>
<dbReference type="RefSeq" id="WP_027263859.1">
    <property type="nucleotide sequence ID" value="NZ_FPAW01000045.1"/>
</dbReference>
<keyword evidence="3" id="KW-1185">Reference proteome</keyword>
<dbReference type="EMBL" id="FPAW01000045">
    <property type="protein sequence ID" value="SFU19131.1"/>
    <property type="molecule type" value="Genomic_DNA"/>
</dbReference>
<proteinExistence type="predicted"/>
<keyword evidence="1" id="KW-0732">Signal</keyword>
<dbReference type="AlphaFoldDB" id="A0A1I7E5A5"/>
<accession>A0A1I7E5A5</accession>
<protein>
    <submittedName>
        <fullName evidence="2">Uncharacterized protein</fullName>
    </submittedName>
</protein>